<dbReference type="PANTHER" id="PTHR12928">
    <property type="entry name" value="FRG1 PROTEIN"/>
    <property type="match status" value="1"/>
</dbReference>
<dbReference type="Gene3D" id="2.80.10.50">
    <property type="match status" value="1"/>
</dbReference>
<comment type="subcellular location">
    <subcellularLocation>
        <location evidence="1">Nucleus</location>
        <location evidence="1">Nucleolus</location>
    </subcellularLocation>
</comment>
<feature type="region of interest" description="Disordered" evidence="4">
    <location>
        <begin position="1"/>
        <end position="51"/>
    </location>
</feature>
<dbReference type="PANTHER" id="PTHR12928:SF0">
    <property type="entry name" value="FSHD REGION GENE 1"/>
    <property type="match status" value="1"/>
</dbReference>
<comment type="caution">
    <text evidence="5">The sequence shown here is derived from an EMBL/GenBank/DDBJ whole genome shotgun (WGS) entry which is preliminary data.</text>
</comment>
<name>A0A9P1MEW0_9PEZI</name>
<dbReference type="AlphaFoldDB" id="A0A9P1MEW0"/>
<comment type="similarity">
    <text evidence="2">Belongs to the FRG1 family.</text>
</comment>
<gene>
    <name evidence="5" type="ORF">PPNO1_LOCUS8272</name>
</gene>
<dbReference type="OrthoDB" id="5539371at2759"/>
<accession>A0A9P1MEW0</accession>
<reference evidence="5" key="1">
    <citation type="submission" date="2022-11" db="EMBL/GenBank/DDBJ databases">
        <authorList>
            <person name="Scott C."/>
            <person name="Bruce N."/>
        </authorList>
    </citation>
    <scope>NUCLEOTIDE SEQUENCE</scope>
</reference>
<feature type="compositionally biased region" description="Basic and acidic residues" evidence="4">
    <location>
        <begin position="18"/>
        <end position="36"/>
    </location>
</feature>
<dbReference type="InterPro" id="IPR008999">
    <property type="entry name" value="Actin-crosslinking"/>
</dbReference>
<dbReference type="GO" id="GO:0051015">
    <property type="term" value="F:actin filament binding"/>
    <property type="evidence" value="ECO:0007669"/>
    <property type="project" value="TreeGrafter"/>
</dbReference>
<evidence type="ECO:0000313" key="5">
    <source>
        <dbReference type="EMBL" id="CAI4218697.1"/>
    </source>
</evidence>
<evidence type="ECO:0000256" key="3">
    <source>
        <dbReference type="ARBA" id="ARBA00023242"/>
    </source>
</evidence>
<evidence type="ECO:0000313" key="6">
    <source>
        <dbReference type="Proteomes" id="UP000838763"/>
    </source>
</evidence>
<sequence length="226" mass="24989">MVKPLVFKGDKKPKKRKRTDDSRDGDPSTKNSRQEDASAPGAEGVENDDSWVSAEAVADVSGPVMIVLPTSPHQPWPVMPTARFLSCDKHGVLSATTEAVSPLESFILVVTESAEFQIQTLAGKLLSANPPPASKPNAQAELRGDAETDAPNTTMRIRMQARFKPRIKELKAGKAKEKISRQELEAAVGRRLEEDEVKRLKRARREGDYHEQLLVLKVKGKHDKYS</sequence>
<dbReference type="Pfam" id="PF06229">
    <property type="entry name" value="FRG1"/>
    <property type="match status" value="1"/>
</dbReference>
<dbReference type="InterPro" id="IPR010414">
    <property type="entry name" value="FRG1"/>
</dbReference>
<evidence type="ECO:0008006" key="7">
    <source>
        <dbReference type="Google" id="ProtNLM"/>
    </source>
</evidence>
<organism evidence="5 6">
    <name type="scientific">Parascedosporium putredinis</name>
    <dbReference type="NCBI Taxonomy" id="1442378"/>
    <lineage>
        <taxon>Eukaryota</taxon>
        <taxon>Fungi</taxon>
        <taxon>Dikarya</taxon>
        <taxon>Ascomycota</taxon>
        <taxon>Pezizomycotina</taxon>
        <taxon>Sordariomycetes</taxon>
        <taxon>Hypocreomycetidae</taxon>
        <taxon>Microascales</taxon>
        <taxon>Microascaceae</taxon>
        <taxon>Parascedosporium</taxon>
    </lineage>
</organism>
<dbReference type="GO" id="GO:0071013">
    <property type="term" value="C:catalytic step 2 spliceosome"/>
    <property type="evidence" value="ECO:0007669"/>
    <property type="project" value="TreeGrafter"/>
</dbReference>
<keyword evidence="6" id="KW-1185">Reference proteome</keyword>
<protein>
    <recommendedName>
        <fullName evidence="7">Actin-crosslinking protein</fullName>
    </recommendedName>
</protein>
<evidence type="ECO:0000256" key="4">
    <source>
        <dbReference type="SAM" id="MobiDB-lite"/>
    </source>
</evidence>
<evidence type="ECO:0000256" key="1">
    <source>
        <dbReference type="ARBA" id="ARBA00004604"/>
    </source>
</evidence>
<dbReference type="Proteomes" id="UP000838763">
    <property type="component" value="Unassembled WGS sequence"/>
</dbReference>
<evidence type="ECO:0000256" key="2">
    <source>
        <dbReference type="ARBA" id="ARBA00010878"/>
    </source>
</evidence>
<dbReference type="EMBL" id="CALLCH030000018">
    <property type="protein sequence ID" value="CAI4218697.1"/>
    <property type="molecule type" value="Genomic_DNA"/>
</dbReference>
<dbReference type="GO" id="GO:0005730">
    <property type="term" value="C:nucleolus"/>
    <property type="evidence" value="ECO:0007669"/>
    <property type="project" value="UniProtKB-SubCell"/>
</dbReference>
<dbReference type="SUPFAM" id="SSF50405">
    <property type="entry name" value="Actin-crosslinking proteins"/>
    <property type="match status" value="1"/>
</dbReference>
<keyword evidence="3" id="KW-0539">Nucleus</keyword>
<proteinExistence type="inferred from homology"/>